<evidence type="ECO:0000313" key="6">
    <source>
        <dbReference type="Proteomes" id="UP000827092"/>
    </source>
</evidence>
<evidence type="ECO:0000256" key="2">
    <source>
        <dbReference type="ARBA" id="ARBA00006374"/>
    </source>
</evidence>
<dbReference type="AlphaFoldDB" id="A0AAV6UTX5"/>
<evidence type="ECO:0000313" key="5">
    <source>
        <dbReference type="EMBL" id="KAG8187782.1"/>
    </source>
</evidence>
<keyword evidence="6" id="KW-1185">Reference proteome</keyword>
<evidence type="ECO:0000256" key="4">
    <source>
        <dbReference type="ARBA" id="ARBA00023242"/>
    </source>
</evidence>
<name>A0AAV6UTX5_9ARAC</name>
<dbReference type="EMBL" id="JAFNEN010000259">
    <property type="protein sequence ID" value="KAG8187782.1"/>
    <property type="molecule type" value="Genomic_DNA"/>
</dbReference>
<dbReference type="GO" id="GO:0030688">
    <property type="term" value="C:preribosome, small subunit precursor"/>
    <property type="evidence" value="ECO:0007669"/>
    <property type="project" value="InterPro"/>
</dbReference>
<comment type="caution">
    <text evidence="5">The sequence shown here is derived from an EMBL/GenBank/DDBJ whole genome shotgun (WGS) entry which is preliminary data.</text>
</comment>
<dbReference type="GO" id="GO:0005634">
    <property type="term" value="C:nucleus"/>
    <property type="evidence" value="ECO:0007669"/>
    <property type="project" value="UniProtKB-SubCell"/>
</dbReference>
<sequence length="333" mass="39448">MENSAEAHYCQQLASNQPNVREKALRKIGLWFATKSVSKDGFDEEKLLKMWKGIFYYFWHCDKMLVQEEKADIISGFVHNFKSIKFAFMFVDTFFQTMSREWHGIDRYRIEKFMMLIRRVLHQTYQLLKNHKWDVKFILQFTKMMKKTVISPEATSAPFGLKIHISDIYMEELAKVGADELTPKIIRKFLLPYCEVVCKSNDPTFVSSVKQDVLLYLINQDADTDKFHEFPILQFKPVALQKLLMKYANLPDVRRKNIKVIHDVVKEIEDFKNGITLGDKIFADKTSKRKLRKRAIDRATESLLQEEQECWEMKQAYKKNKKSIKKDQEVIDM</sequence>
<keyword evidence="3" id="KW-0698">rRNA processing</keyword>
<keyword evidence="4" id="KW-0539">Nucleus</keyword>
<comment type="subcellular location">
    <subcellularLocation>
        <location evidence="1">Nucleus</location>
    </subcellularLocation>
</comment>
<accession>A0AAV6UTX5</accession>
<dbReference type="GO" id="GO:0006364">
    <property type="term" value="P:rRNA processing"/>
    <property type="evidence" value="ECO:0007669"/>
    <property type="project" value="UniProtKB-KW"/>
</dbReference>
<organism evidence="5 6">
    <name type="scientific">Oedothorax gibbosus</name>
    <dbReference type="NCBI Taxonomy" id="931172"/>
    <lineage>
        <taxon>Eukaryota</taxon>
        <taxon>Metazoa</taxon>
        <taxon>Ecdysozoa</taxon>
        <taxon>Arthropoda</taxon>
        <taxon>Chelicerata</taxon>
        <taxon>Arachnida</taxon>
        <taxon>Araneae</taxon>
        <taxon>Araneomorphae</taxon>
        <taxon>Entelegynae</taxon>
        <taxon>Araneoidea</taxon>
        <taxon>Linyphiidae</taxon>
        <taxon>Erigoninae</taxon>
        <taxon>Oedothorax</taxon>
    </lineage>
</organism>
<evidence type="ECO:0000256" key="1">
    <source>
        <dbReference type="ARBA" id="ARBA00004123"/>
    </source>
</evidence>
<proteinExistence type="inferred from homology"/>
<dbReference type="PANTHER" id="PTHR13026">
    <property type="entry name" value="NNP-1 PROTEIN NOVEL NUCLEAR PROTEIN 1 NOP52"/>
    <property type="match status" value="1"/>
</dbReference>
<comment type="similarity">
    <text evidence="2">Belongs to the RRP1 family.</text>
</comment>
<dbReference type="Pfam" id="PF05997">
    <property type="entry name" value="Nop52"/>
    <property type="match status" value="1"/>
</dbReference>
<gene>
    <name evidence="5" type="ORF">JTE90_025820</name>
</gene>
<protein>
    <submittedName>
        <fullName evidence="5">Uncharacterized protein</fullName>
    </submittedName>
</protein>
<reference evidence="5 6" key="1">
    <citation type="journal article" date="2022" name="Nat. Ecol. Evol.">
        <title>A masculinizing supergene underlies an exaggerated male reproductive morph in a spider.</title>
        <authorList>
            <person name="Hendrickx F."/>
            <person name="De Corte Z."/>
            <person name="Sonet G."/>
            <person name="Van Belleghem S.M."/>
            <person name="Kostlbacher S."/>
            <person name="Vangestel C."/>
        </authorList>
    </citation>
    <scope>NUCLEOTIDE SEQUENCE [LARGE SCALE GENOMIC DNA]</scope>
    <source>
        <strain evidence="5">W744_W776</strain>
    </source>
</reference>
<dbReference type="PANTHER" id="PTHR13026:SF0">
    <property type="entry name" value="RIBOSOMAL RNA PROCESSING 1B"/>
    <property type="match status" value="1"/>
</dbReference>
<dbReference type="InterPro" id="IPR010301">
    <property type="entry name" value="RRP1"/>
</dbReference>
<evidence type="ECO:0000256" key="3">
    <source>
        <dbReference type="ARBA" id="ARBA00022552"/>
    </source>
</evidence>
<dbReference type="Proteomes" id="UP000827092">
    <property type="component" value="Unassembled WGS sequence"/>
</dbReference>